<dbReference type="RefSeq" id="WP_155716212.1">
    <property type="nucleotide sequence ID" value="NZ_VVIQ01000007.1"/>
</dbReference>
<feature type="compositionally biased region" description="Basic and acidic residues" evidence="1">
    <location>
        <begin position="49"/>
        <end position="59"/>
    </location>
</feature>
<dbReference type="Proteomes" id="UP000482295">
    <property type="component" value="Unassembled WGS sequence"/>
</dbReference>
<evidence type="ECO:0000313" key="4">
    <source>
        <dbReference type="Proteomes" id="UP000482295"/>
    </source>
</evidence>
<evidence type="ECO:0000256" key="1">
    <source>
        <dbReference type="SAM" id="MobiDB-lite"/>
    </source>
</evidence>
<protein>
    <submittedName>
        <fullName evidence="3">Uncharacterized protein</fullName>
    </submittedName>
</protein>
<feature type="compositionally biased region" description="Pro residues" evidence="1">
    <location>
        <begin position="121"/>
        <end position="130"/>
    </location>
</feature>
<keyword evidence="2" id="KW-0472">Membrane</keyword>
<name>A0A7C9LDZ8_9BACT</name>
<proteinExistence type="predicted"/>
<keyword evidence="2" id="KW-1133">Transmembrane helix</keyword>
<dbReference type="EMBL" id="VVIQ01000007">
    <property type="protein sequence ID" value="MUL28257.1"/>
    <property type="molecule type" value="Genomic_DNA"/>
</dbReference>
<keyword evidence="4" id="KW-1185">Reference proteome</keyword>
<feature type="transmembrane region" description="Helical" evidence="2">
    <location>
        <begin position="12"/>
        <end position="33"/>
    </location>
</feature>
<feature type="compositionally biased region" description="Basic and acidic residues" evidence="1">
    <location>
        <begin position="72"/>
        <end position="111"/>
    </location>
</feature>
<dbReference type="AlphaFoldDB" id="A0A7C9LDZ8"/>
<accession>A0A7C9LDZ8</accession>
<reference evidence="3 4" key="1">
    <citation type="submission" date="2019-09" db="EMBL/GenBank/DDBJ databases">
        <title>Prevotella A2879 sp. nov., isolated from an abscess of a patient.</title>
        <authorList>
            <person name="Buhl M."/>
            <person name="Oberhettinger P."/>
        </authorList>
    </citation>
    <scope>NUCLEOTIDE SEQUENCE [LARGE SCALE GENOMIC DNA]</scope>
    <source>
        <strain evidence="3 4">A2879</strain>
    </source>
</reference>
<evidence type="ECO:0000256" key="2">
    <source>
        <dbReference type="SAM" id="Phobius"/>
    </source>
</evidence>
<keyword evidence="2" id="KW-0812">Transmembrane</keyword>
<gene>
    <name evidence="3" type="ORF">F0475_08075</name>
</gene>
<evidence type="ECO:0000313" key="3">
    <source>
        <dbReference type="EMBL" id="MUL28257.1"/>
    </source>
</evidence>
<organism evidence="3 4">
    <name type="scientific">Prevotella vespertina</name>
    <dbReference type="NCBI Taxonomy" id="2608404"/>
    <lineage>
        <taxon>Bacteria</taxon>
        <taxon>Pseudomonadati</taxon>
        <taxon>Bacteroidota</taxon>
        <taxon>Bacteroidia</taxon>
        <taxon>Bacteroidales</taxon>
        <taxon>Prevotellaceae</taxon>
        <taxon>Prevotella</taxon>
    </lineage>
</organism>
<sequence>MQNKKRKFTKSLTFKVLCGLVVIVLLGIGYNLIVDDKDSPLSEEEQEEEQQRTADKDTIDIVGDYLWPHAKSSKDDLTAKDDKDKDADEAKDKTDKADKAKSKESTSHQESNEAPMAAPASPAPTTPDPEPSSKSSTPTIEKMNAPKIERID</sequence>
<feature type="region of interest" description="Disordered" evidence="1">
    <location>
        <begin position="37"/>
        <end position="152"/>
    </location>
</feature>
<comment type="caution">
    <text evidence="3">The sequence shown here is derived from an EMBL/GenBank/DDBJ whole genome shotgun (WGS) entry which is preliminary data.</text>
</comment>